<keyword evidence="3" id="KW-0034">Amyloid</keyword>
<feature type="signal peptide" evidence="6">
    <location>
        <begin position="1"/>
        <end position="22"/>
    </location>
</feature>
<dbReference type="GO" id="GO:0007155">
    <property type="term" value="P:cell adhesion"/>
    <property type="evidence" value="ECO:0007669"/>
    <property type="project" value="UniProtKB-KW"/>
</dbReference>
<keyword evidence="9" id="KW-1185">Reference proteome</keyword>
<keyword evidence="1" id="KW-0134">Cell wall</keyword>
<gene>
    <name evidence="8" type="ORF">HNR23_004191</name>
</gene>
<keyword evidence="1" id="KW-0964">Secreted</keyword>
<feature type="chain" id="PRO_5039608146" evidence="6">
    <location>
        <begin position="23"/>
        <end position="383"/>
    </location>
</feature>
<evidence type="ECO:0000313" key="8">
    <source>
        <dbReference type="EMBL" id="MBB6174131.1"/>
    </source>
</evidence>
<dbReference type="RefSeq" id="WP_184077987.1">
    <property type="nucleotide sequence ID" value="NZ_JACHDS010000001.1"/>
</dbReference>
<feature type="compositionally biased region" description="Gly residues" evidence="4">
    <location>
        <begin position="195"/>
        <end position="209"/>
    </location>
</feature>
<feature type="transmembrane region" description="Helical" evidence="5">
    <location>
        <begin position="344"/>
        <end position="366"/>
    </location>
</feature>
<evidence type="ECO:0000256" key="2">
    <source>
        <dbReference type="ARBA" id="ARBA00022889"/>
    </source>
</evidence>
<dbReference type="PROSITE" id="PS51884">
    <property type="entry name" value="CHAPLIN"/>
    <property type="match status" value="4"/>
</dbReference>
<proteinExistence type="predicted"/>
<evidence type="ECO:0000313" key="9">
    <source>
        <dbReference type="Proteomes" id="UP000546642"/>
    </source>
</evidence>
<keyword evidence="6" id="KW-0732">Signal</keyword>
<organism evidence="8 9">
    <name type="scientific">Nocardiopsis mwathae</name>
    <dbReference type="NCBI Taxonomy" id="1472723"/>
    <lineage>
        <taxon>Bacteria</taxon>
        <taxon>Bacillati</taxon>
        <taxon>Actinomycetota</taxon>
        <taxon>Actinomycetes</taxon>
        <taxon>Streptosporangiales</taxon>
        <taxon>Nocardiopsidaceae</taxon>
        <taxon>Nocardiopsis</taxon>
    </lineage>
</organism>
<keyword evidence="5" id="KW-0472">Membrane</keyword>
<accession>A0A7W9YN32</accession>
<feature type="compositionally biased region" description="Gly residues" evidence="4">
    <location>
        <begin position="245"/>
        <end position="256"/>
    </location>
</feature>
<dbReference type="EMBL" id="JACHDS010000001">
    <property type="protein sequence ID" value="MBB6174131.1"/>
    <property type="molecule type" value="Genomic_DNA"/>
</dbReference>
<feature type="region of interest" description="Disordered" evidence="4">
    <location>
        <begin position="243"/>
        <end position="340"/>
    </location>
</feature>
<dbReference type="AlphaFoldDB" id="A0A7W9YN32"/>
<dbReference type="Pfam" id="PF03777">
    <property type="entry name" value="ChpA-C"/>
    <property type="match status" value="4"/>
</dbReference>
<feature type="domain" description="Chaplin" evidence="7">
    <location>
        <begin position="91"/>
        <end position="131"/>
    </location>
</feature>
<keyword evidence="5" id="KW-0812">Transmembrane</keyword>
<keyword evidence="5" id="KW-1133">Transmembrane helix</keyword>
<comment type="caution">
    <text evidence="8">The sequence shown here is derived from an EMBL/GenBank/DDBJ whole genome shotgun (WGS) entry which is preliminary data.</text>
</comment>
<sequence length="383" mass="36002">MMRKKLSTTAYATLLTAGLVLASPVAASANTTSGSGGVGSGNQVSVPVDIEAQICGNSVAALGVSKAKCKEVAKYLYQSSGKGGGNQTDGSGGIASGNQISIPVTAAVGVCGNSVAVAGVSKADCTKVVKGIAASDQNSGGNQTSGSGGIASGNQISIPVNVAIDVCGNSVAVGGVSEASCKKVVKGVADSDQNKGGGNQTDGSGGVGSGNQVTVPVDAAAEICGNSVSALGVSKAECVKKISDGGKGGGDNGGDGGKGDDGGKGGDDGGKDGGKDDGADKGGDDGGKDGGKDDGKDDGADKGKDSGAEGADDKGKDAADGAESGDEKVDLVADNKSASGGLPVTGAALTGLVAAGLAALGGGAAAMKFSRKRKAAAGTDAEV</sequence>
<evidence type="ECO:0000256" key="4">
    <source>
        <dbReference type="SAM" id="MobiDB-lite"/>
    </source>
</evidence>
<feature type="domain" description="Chaplin" evidence="7">
    <location>
        <begin position="35"/>
        <end position="75"/>
    </location>
</feature>
<evidence type="ECO:0000259" key="7">
    <source>
        <dbReference type="PROSITE" id="PS51884"/>
    </source>
</evidence>
<name>A0A7W9YN32_9ACTN</name>
<reference evidence="8 9" key="1">
    <citation type="submission" date="2020-08" db="EMBL/GenBank/DDBJ databases">
        <title>Sequencing the genomes of 1000 actinobacteria strains.</title>
        <authorList>
            <person name="Klenk H.-P."/>
        </authorList>
    </citation>
    <scope>NUCLEOTIDE SEQUENCE [LARGE SCALE GENOMIC DNA]</scope>
    <source>
        <strain evidence="8 9">DSM 46659</strain>
    </source>
</reference>
<feature type="domain" description="Chaplin" evidence="7">
    <location>
        <begin position="204"/>
        <end position="244"/>
    </location>
</feature>
<dbReference type="Proteomes" id="UP000546642">
    <property type="component" value="Unassembled WGS sequence"/>
</dbReference>
<evidence type="ECO:0000256" key="3">
    <source>
        <dbReference type="ARBA" id="ARBA00023087"/>
    </source>
</evidence>
<keyword evidence="2" id="KW-0130">Cell adhesion</keyword>
<feature type="compositionally biased region" description="Basic and acidic residues" evidence="4">
    <location>
        <begin position="257"/>
        <end position="333"/>
    </location>
</feature>
<evidence type="ECO:0000256" key="1">
    <source>
        <dbReference type="ARBA" id="ARBA00022512"/>
    </source>
</evidence>
<evidence type="ECO:0000256" key="5">
    <source>
        <dbReference type="SAM" id="Phobius"/>
    </source>
</evidence>
<feature type="domain" description="Chaplin" evidence="7">
    <location>
        <begin position="147"/>
        <end position="187"/>
    </location>
</feature>
<dbReference type="InterPro" id="IPR005528">
    <property type="entry name" value="ChpA-H"/>
</dbReference>
<feature type="region of interest" description="Disordered" evidence="4">
    <location>
        <begin position="188"/>
        <end position="211"/>
    </location>
</feature>
<protein>
    <submittedName>
        <fullName evidence="8">Intracellular sulfur oxidation DsrE/DsrF family protein</fullName>
    </submittedName>
</protein>
<evidence type="ECO:0000256" key="6">
    <source>
        <dbReference type="SAM" id="SignalP"/>
    </source>
</evidence>